<keyword evidence="2" id="KW-1133">Transmembrane helix</keyword>
<keyword evidence="2" id="KW-0812">Transmembrane</keyword>
<feature type="transmembrane region" description="Helical" evidence="2">
    <location>
        <begin position="75"/>
        <end position="98"/>
    </location>
</feature>
<keyword evidence="1" id="KW-0175">Coiled coil</keyword>
<feature type="transmembrane region" description="Helical" evidence="2">
    <location>
        <begin position="110"/>
        <end position="130"/>
    </location>
</feature>
<dbReference type="InterPro" id="IPR021279">
    <property type="entry name" value="DUF2721"/>
</dbReference>
<evidence type="ECO:0000256" key="2">
    <source>
        <dbReference type="SAM" id="Phobius"/>
    </source>
</evidence>
<keyword evidence="2" id="KW-0472">Membrane</keyword>
<dbReference type="RefSeq" id="WP_200605251.1">
    <property type="nucleotide sequence ID" value="NZ_CP071517.1"/>
</dbReference>
<dbReference type="Pfam" id="PF11026">
    <property type="entry name" value="DUF2721"/>
    <property type="match status" value="1"/>
</dbReference>
<dbReference type="EMBL" id="CP071517">
    <property type="protein sequence ID" value="QSX75891.1"/>
    <property type="molecule type" value="Genomic_DNA"/>
</dbReference>
<organism evidence="3 4">
    <name type="scientific">Lysobacter arenosi</name>
    <dbReference type="NCBI Taxonomy" id="2795387"/>
    <lineage>
        <taxon>Bacteria</taxon>
        <taxon>Pseudomonadati</taxon>
        <taxon>Pseudomonadota</taxon>
        <taxon>Gammaproteobacteria</taxon>
        <taxon>Lysobacterales</taxon>
        <taxon>Lysobacteraceae</taxon>
        <taxon>Lysobacter</taxon>
    </lineage>
</organism>
<sequence length="156" mass="17372">MSEDPAMNHAVLTAMLAPAFFLTATGSFLIAANNRLARIIDRARTLIEEAENTQDDESLRWIEGHIKMQKHRSMVVLRATQLLYAATTFFVATSIVVAVNSFSGWRLDSLPILLASFGVVTLLFASLLLARESWLAVTAINEEMDRCRTRRSGSTR</sequence>
<feature type="coiled-coil region" evidence="1">
    <location>
        <begin position="33"/>
        <end position="60"/>
    </location>
</feature>
<evidence type="ECO:0000313" key="3">
    <source>
        <dbReference type="EMBL" id="QSX75891.1"/>
    </source>
</evidence>
<feature type="transmembrane region" description="Helical" evidence="2">
    <location>
        <begin position="12"/>
        <end position="32"/>
    </location>
</feature>
<proteinExistence type="predicted"/>
<name>A0ABX7RF49_9GAMM</name>
<gene>
    <name evidence="3" type="ORF">HIV01_005115</name>
</gene>
<protein>
    <submittedName>
        <fullName evidence="3">DUF2721 domain-containing protein</fullName>
    </submittedName>
</protein>
<evidence type="ECO:0000313" key="4">
    <source>
        <dbReference type="Proteomes" id="UP000663400"/>
    </source>
</evidence>
<reference evidence="3 4" key="1">
    <citation type="submission" date="2021-02" db="EMBL/GenBank/DDBJ databases">
        <title>Lysobacter arenosi sp. nov., isolated from soil of gangwondo yeongwol, south Korea.</title>
        <authorList>
            <person name="Kim K.R."/>
            <person name="Kim K.H."/>
            <person name="Jeon C.O."/>
        </authorList>
    </citation>
    <scope>NUCLEOTIDE SEQUENCE [LARGE SCALE GENOMIC DNA]</scope>
    <source>
        <strain evidence="3 4">R7</strain>
    </source>
</reference>
<dbReference type="Proteomes" id="UP000663400">
    <property type="component" value="Chromosome"/>
</dbReference>
<evidence type="ECO:0000256" key="1">
    <source>
        <dbReference type="SAM" id="Coils"/>
    </source>
</evidence>
<keyword evidence="4" id="KW-1185">Reference proteome</keyword>
<accession>A0ABX7RF49</accession>